<evidence type="ECO:0000256" key="6">
    <source>
        <dbReference type="ARBA" id="ARBA00034528"/>
    </source>
</evidence>
<evidence type="ECO:0000313" key="8">
    <source>
        <dbReference type="EMBL" id="MXN17462.1"/>
    </source>
</evidence>
<evidence type="ECO:0000256" key="4">
    <source>
        <dbReference type="ARBA" id="ARBA00022857"/>
    </source>
</evidence>
<dbReference type="PRINTS" id="PR00370">
    <property type="entry name" value="FMOXYGENASE"/>
</dbReference>
<dbReference type="InterPro" id="IPR036188">
    <property type="entry name" value="FAD/NAD-bd_sf"/>
</dbReference>
<dbReference type="InterPro" id="IPR000960">
    <property type="entry name" value="Flavin_mOase"/>
</dbReference>
<dbReference type="GO" id="GO:0050660">
    <property type="term" value="F:flavin adenine dinucleotide binding"/>
    <property type="evidence" value="ECO:0007669"/>
    <property type="project" value="InterPro"/>
</dbReference>
<dbReference type="Pfam" id="PF00743">
    <property type="entry name" value="FMO-like"/>
    <property type="match status" value="2"/>
</dbReference>
<dbReference type="SUPFAM" id="SSF51905">
    <property type="entry name" value="FAD/NAD(P)-binding domain"/>
    <property type="match status" value="2"/>
</dbReference>
<dbReference type="GO" id="GO:0034899">
    <property type="term" value="F:trimethylamine monooxygenase activity"/>
    <property type="evidence" value="ECO:0007669"/>
    <property type="project" value="UniProtKB-EC"/>
</dbReference>
<accession>A0A6L7G183</accession>
<organism evidence="8 9">
    <name type="scientific">Pseudooceanicola albus</name>
    <dbReference type="NCBI Taxonomy" id="2692189"/>
    <lineage>
        <taxon>Bacteria</taxon>
        <taxon>Pseudomonadati</taxon>
        <taxon>Pseudomonadota</taxon>
        <taxon>Alphaproteobacteria</taxon>
        <taxon>Rhodobacterales</taxon>
        <taxon>Paracoccaceae</taxon>
        <taxon>Pseudooceanicola</taxon>
    </lineage>
</organism>
<keyword evidence="5" id="KW-0560">Oxidoreductase</keyword>
<dbReference type="RefSeq" id="WP_160892807.1">
    <property type="nucleotide sequence ID" value="NZ_WUMU01000004.1"/>
</dbReference>
<keyword evidence="8" id="KW-0503">Monooxygenase</keyword>
<dbReference type="PIRSF" id="PIRSF000332">
    <property type="entry name" value="FMO"/>
    <property type="match status" value="1"/>
</dbReference>
<evidence type="ECO:0000256" key="5">
    <source>
        <dbReference type="ARBA" id="ARBA00023002"/>
    </source>
</evidence>
<comment type="similarity">
    <text evidence="1">Belongs to the FMO family.</text>
</comment>
<comment type="caution">
    <text evidence="8">The sequence shown here is derived from an EMBL/GenBank/DDBJ whole genome shotgun (WGS) entry which is preliminary data.</text>
</comment>
<protein>
    <recommendedName>
        <fullName evidence="7">Trimethylamine monooxygenase</fullName>
        <ecNumber evidence="6">1.14.13.148</ecNumber>
    </recommendedName>
</protein>
<dbReference type="Proteomes" id="UP000477911">
    <property type="component" value="Unassembled WGS sequence"/>
</dbReference>
<dbReference type="Gene3D" id="3.50.50.60">
    <property type="entry name" value="FAD/NAD(P)-binding domain"/>
    <property type="match status" value="1"/>
</dbReference>
<dbReference type="GO" id="GO:0050661">
    <property type="term" value="F:NADP binding"/>
    <property type="evidence" value="ECO:0007669"/>
    <property type="project" value="InterPro"/>
</dbReference>
<sequence>MTQGRYCIIGAGAAGMGALKTLTDEGIAVDCFEKDAEVGGHWHHDYEALHLITARDSSGFEGFPMPKSLPTYPSREQILDYMLAYADAFALREKITFNTAVEEITPQGMAGTEGWKVRLSNGETRDYDGVIVANGHLWKPRLPAIAADFTGKSLHSHDYTNVNDIEGKVLVVGFGNSGCDLAVDAAQARRDVTIAMRRGHLFQPKTLFGKPRSEIPWLATLPPEQQNMILNLLILVSNGPASEYPGLPEPETFNLDDQAPIVNDLLLYWIQHGRIAVASGLERIEGRTVTFSDGRQEDFDTILWATGFDVCMPFLDPAHLEWEAGVPLRTAATILPTTRENLYFVGLCGPRGPQWPLYNQQAHAIARMIRLARSEITDLAARFAATNTPETRIDLVRRHWQADYDQTMAQLGVLAAARPVSGDAAARA</sequence>
<evidence type="ECO:0000256" key="1">
    <source>
        <dbReference type="ARBA" id="ARBA00009183"/>
    </source>
</evidence>
<dbReference type="InterPro" id="IPR050346">
    <property type="entry name" value="FMO-like"/>
</dbReference>
<proteinExistence type="inferred from homology"/>
<evidence type="ECO:0000256" key="2">
    <source>
        <dbReference type="ARBA" id="ARBA00022630"/>
    </source>
</evidence>
<keyword evidence="2" id="KW-0285">Flavoprotein</keyword>
<dbReference type="AlphaFoldDB" id="A0A6L7G183"/>
<dbReference type="InterPro" id="IPR020946">
    <property type="entry name" value="Flavin_mOase-like"/>
</dbReference>
<reference evidence="8 9" key="1">
    <citation type="submission" date="2019-12" db="EMBL/GenBank/DDBJ databases">
        <authorList>
            <person name="Li M."/>
        </authorList>
    </citation>
    <scope>NUCLEOTIDE SEQUENCE [LARGE SCALE GENOMIC DNA]</scope>
    <source>
        <strain evidence="8 9">GBMRC 2024</strain>
    </source>
</reference>
<dbReference type="GO" id="GO:0004499">
    <property type="term" value="F:N,N-dimethylaniline monooxygenase activity"/>
    <property type="evidence" value="ECO:0007669"/>
    <property type="project" value="InterPro"/>
</dbReference>
<keyword evidence="9" id="KW-1185">Reference proteome</keyword>
<gene>
    <name evidence="8" type="ORF">GR170_06425</name>
</gene>
<dbReference type="EC" id="1.14.13.148" evidence="6"/>
<evidence type="ECO:0000256" key="3">
    <source>
        <dbReference type="ARBA" id="ARBA00022827"/>
    </source>
</evidence>
<keyword evidence="3" id="KW-0274">FAD</keyword>
<dbReference type="PANTHER" id="PTHR23023">
    <property type="entry name" value="DIMETHYLANILINE MONOOXYGENASE"/>
    <property type="match status" value="1"/>
</dbReference>
<keyword evidence="4" id="KW-0521">NADP</keyword>
<name>A0A6L7G183_9RHOB</name>
<evidence type="ECO:0000313" key="9">
    <source>
        <dbReference type="Proteomes" id="UP000477911"/>
    </source>
</evidence>
<dbReference type="EMBL" id="WUMU01000004">
    <property type="protein sequence ID" value="MXN17462.1"/>
    <property type="molecule type" value="Genomic_DNA"/>
</dbReference>
<evidence type="ECO:0000256" key="7">
    <source>
        <dbReference type="ARBA" id="ARBA00035159"/>
    </source>
</evidence>